<keyword evidence="2" id="KW-0472">Membrane</keyword>
<dbReference type="EMBL" id="HBNS01024675">
    <property type="protein sequence ID" value="CAE4615873.1"/>
    <property type="molecule type" value="Transcribed_RNA"/>
</dbReference>
<feature type="region of interest" description="Disordered" evidence="1">
    <location>
        <begin position="27"/>
        <end position="61"/>
    </location>
</feature>
<gene>
    <name evidence="3" type="ORF">DBRI00130_LOCUS19447</name>
    <name evidence="4" type="ORF">DBRI00130_LOCUS19449</name>
</gene>
<dbReference type="EMBL" id="HBNS01024673">
    <property type="protein sequence ID" value="CAE4615868.1"/>
    <property type="molecule type" value="Transcribed_RNA"/>
</dbReference>
<evidence type="ECO:0000256" key="2">
    <source>
        <dbReference type="SAM" id="Phobius"/>
    </source>
</evidence>
<dbReference type="AlphaFoldDB" id="A0A6V2GVB7"/>
<feature type="transmembrane region" description="Helical" evidence="2">
    <location>
        <begin position="463"/>
        <end position="482"/>
    </location>
</feature>
<feature type="transmembrane region" description="Helical" evidence="2">
    <location>
        <begin position="488"/>
        <end position="506"/>
    </location>
</feature>
<keyword evidence="2" id="KW-0812">Transmembrane</keyword>
<accession>A0A6V2GVB7</accession>
<reference evidence="3" key="1">
    <citation type="submission" date="2021-01" db="EMBL/GenBank/DDBJ databases">
        <authorList>
            <person name="Corre E."/>
            <person name="Pelletier E."/>
            <person name="Niang G."/>
            <person name="Scheremetjew M."/>
            <person name="Finn R."/>
            <person name="Kale V."/>
            <person name="Holt S."/>
            <person name="Cochrane G."/>
            <person name="Meng A."/>
            <person name="Brown T."/>
            <person name="Cohen L."/>
        </authorList>
    </citation>
    <scope>NUCLEOTIDE SEQUENCE</scope>
    <source>
        <strain evidence="3">GSO104</strain>
    </source>
</reference>
<feature type="compositionally biased region" description="Acidic residues" evidence="1">
    <location>
        <begin position="34"/>
        <end position="47"/>
    </location>
</feature>
<name>A0A6V2GVB7_9STRA</name>
<evidence type="ECO:0000313" key="4">
    <source>
        <dbReference type="EMBL" id="CAE4615873.1"/>
    </source>
</evidence>
<protein>
    <submittedName>
        <fullName evidence="3">Uncharacterized protein</fullName>
    </submittedName>
</protein>
<organism evidence="3">
    <name type="scientific">Ditylum brightwellii</name>
    <dbReference type="NCBI Taxonomy" id="49249"/>
    <lineage>
        <taxon>Eukaryota</taxon>
        <taxon>Sar</taxon>
        <taxon>Stramenopiles</taxon>
        <taxon>Ochrophyta</taxon>
        <taxon>Bacillariophyta</taxon>
        <taxon>Mediophyceae</taxon>
        <taxon>Lithodesmiophycidae</taxon>
        <taxon>Lithodesmiales</taxon>
        <taxon>Lithodesmiaceae</taxon>
        <taxon>Ditylum</taxon>
    </lineage>
</organism>
<sequence>MKTSKDINQQEMNLEYPTPLADIVADVAAKNSEIESDGDDDNSEDGSESGSDSESWEDSGDEAWPAEILRYAPIGDPYSNVSRKGSPRMAQEFTMGAGFHHLNEGGNRAMFTLPANTILPPPATCVGLSHYNKAAIALMDKHNLKEIGLRVSKQTYLDKVLLVTDAPYAIRLYVGDDSGPCIMGIALIRDDIMFTSGILSEQEPPLTLKLDPGHPVLDSIEMQSCTWLEGKDRVEKKITYLRLSCGPDTLVFGQMHTPGFDGKQSIYSKVESAAGNLCITGIGYFDNKPVTLQVVDLGLACEDVVDAMNTCVYYNNGVISGNKTQSRAPEVEFLGSITTEDDAVWNTLLGCMDAVENSSPSYGELLPNAVNLLEHSLGGDVHTMHSVFRIDRFLTHIIQERKTIKTFENDHLNFYPKLIPMKQMWGIFSNTIERIKRVHGCEPTLNSFNVAFLQGTKESLKQAIFVFLTQFIMLILTLSHIWINRTDFHIPSLLHLAVSICGAVVVNSMAKQSRENFDDFANIFPQYIGTTLYKIDAFSNIFSGFLVTICTFLLLMMTSDNLDIVLNATALLFVLELDEVMIDNNPIWVTSLYRAHFMKDIIKELNESDKRYWDPEYLRKDRGEHYRIHTPSCSFLFPSK</sequence>
<evidence type="ECO:0000256" key="1">
    <source>
        <dbReference type="SAM" id="MobiDB-lite"/>
    </source>
</evidence>
<proteinExistence type="predicted"/>
<evidence type="ECO:0000313" key="3">
    <source>
        <dbReference type="EMBL" id="CAE4615868.1"/>
    </source>
</evidence>
<keyword evidence="2" id="KW-1133">Transmembrane helix</keyword>
<feature type="transmembrane region" description="Helical" evidence="2">
    <location>
        <begin position="537"/>
        <end position="557"/>
    </location>
</feature>